<dbReference type="InterPro" id="IPR036691">
    <property type="entry name" value="Endo/exonu/phosph_ase_sf"/>
</dbReference>
<sequence>IWLGDFNRHHESWEPHSNTHLASPADKIKPFLDLLYGYSMTMVLPPDLPTLQAPTGNWTRPDNV</sequence>
<accession>A0A165YKE2</accession>
<proteinExistence type="predicted"/>
<evidence type="ECO:0008006" key="3">
    <source>
        <dbReference type="Google" id="ProtNLM"/>
    </source>
</evidence>
<name>A0A165YKE2_9AGAM</name>
<reference evidence="1 2" key="1">
    <citation type="journal article" date="2016" name="Mol. Biol. Evol.">
        <title>Comparative Genomics of Early-Diverging Mushroom-Forming Fungi Provides Insights into the Origins of Lignocellulose Decay Capabilities.</title>
        <authorList>
            <person name="Nagy L.G."/>
            <person name="Riley R."/>
            <person name="Tritt A."/>
            <person name="Adam C."/>
            <person name="Daum C."/>
            <person name="Floudas D."/>
            <person name="Sun H."/>
            <person name="Yadav J.S."/>
            <person name="Pangilinan J."/>
            <person name="Larsson K.H."/>
            <person name="Matsuura K."/>
            <person name="Barry K."/>
            <person name="Labutti K."/>
            <person name="Kuo R."/>
            <person name="Ohm R.A."/>
            <person name="Bhattacharya S.S."/>
            <person name="Shirouzu T."/>
            <person name="Yoshinaga Y."/>
            <person name="Martin F.M."/>
            <person name="Grigoriev I.V."/>
            <person name="Hibbett D.S."/>
        </authorList>
    </citation>
    <scope>NUCLEOTIDE SEQUENCE [LARGE SCALE GENOMIC DNA]</scope>
    <source>
        <strain evidence="1 2">CBS 109695</strain>
    </source>
</reference>
<evidence type="ECO:0000313" key="2">
    <source>
        <dbReference type="Proteomes" id="UP000076532"/>
    </source>
</evidence>
<protein>
    <recommendedName>
        <fullName evidence="3">Endonuclease/exonuclease/phosphatase domain-containing protein</fullName>
    </recommendedName>
</protein>
<dbReference type="AlphaFoldDB" id="A0A165YKE2"/>
<keyword evidence="2" id="KW-1185">Reference proteome</keyword>
<organism evidence="1 2">
    <name type="scientific">Athelia psychrophila</name>
    <dbReference type="NCBI Taxonomy" id="1759441"/>
    <lineage>
        <taxon>Eukaryota</taxon>
        <taxon>Fungi</taxon>
        <taxon>Dikarya</taxon>
        <taxon>Basidiomycota</taxon>
        <taxon>Agaricomycotina</taxon>
        <taxon>Agaricomycetes</taxon>
        <taxon>Agaricomycetidae</taxon>
        <taxon>Atheliales</taxon>
        <taxon>Atheliaceae</taxon>
        <taxon>Athelia</taxon>
    </lineage>
</organism>
<evidence type="ECO:0000313" key="1">
    <source>
        <dbReference type="EMBL" id="KZP09651.1"/>
    </source>
</evidence>
<dbReference type="Proteomes" id="UP000076532">
    <property type="component" value="Unassembled WGS sequence"/>
</dbReference>
<dbReference type="OrthoDB" id="2794077at2759"/>
<feature type="non-terminal residue" evidence="1">
    <location>
        <position position="1"/>
    </location>
</feature>
<feature type="non-terminal residue" evidence="1">
    <location>
        <position position="64"/>
    </location>
</feature>
<dbReference type="Gene3D" id="3.60.10.10">
    <property type="entry name" value="Endonuclease/exonuclease/phosphatase"/>
    <property type="match status" value="1"/>
</dbReference>
<dbReference type="EMBL" id="KV417695">
    <property type="protein sequence ID" value="KZP09651.1"/>
    <property type="molecule type" value="Genomic_DNA"/>
</dbReference>
<gene>
    <name evidence="1" type="ORF">FIBSPDRAFT_687262</name>
</gene>